<dbReference type="Gene3D" id="3.10.105.10">
    <property type="entry name" value="Dipeptide-binding Protein, Domain 3"/>
    <property type="match status" value="1"/>
</dbReference>
<protein>
    <submittedName>
        <fullName evidence="3">ABC transporter substrate-binding protein</fullName>
    </submittedName>
</protein>
<keyword evidence="1" id="KW-0732">Signal</keyword>
<feature type="domain" description="Solute-binding protein family 5" evidence="2">
    <location>
        <begin position="109"/>
        <end position="458"/>
    </location>
</feature>
<evidence type="ECO:0000256" key="1">
    <source>
        <dbReference type="SAM" id="SignalP"/>
    </source>
</evidence>
<dbReference type="AlphaFoldDB" id="A0A7V7UAH5"/>
<dbReference type="PIRSF" id="PIRSF002741">
    <property type="entry name" value="MppA"/>
    <property type="match status" value="1"/>
</dbReference>
<sequence length="542" mass="59965">MNYDEFAKQIGKGERKMKMKKCLALILGITLLVSSLAACGNTKKETTEEPTNSSTGTVTTTKDGETVVTYSLSEDFYTWDPAGQPSMPSYIARILIYDTLIESDHAGNYTPSLATSWSVSEDGKDWSFQLRDDVTFSNGEPFNAECVKATFERMAKDDTLAMHYLWVNLDSVEVVDDYNCIFHFTQPYGAFLSEISVASILPAKALAEQGADLFKTNPGTGAWKFVSYDPGNETVFERNDEYWGGQKSNVDKIVFKPISEDTTRISGLKTGEINIAGDIPPDQAMALEGQEALVVQQDPGLTMCFMSLETGEGKVFSDKNARLALMHCIDRELIVDSILGSGTPAYWPTMEGVIGYDADAVNSKEYAKYDPDMAKQLLADSSYNGEEIYFMAIDGKVPRTKEVLQAIQAMMTAVGFNVKLEIMEGATFVAKRSAGEYDLGFSNIFYGNGSSLNHANMHYVSDSAHTEFVNEEQLSLINEASMTVDLDKQNELMRQAFQIAMQEGAPMQYVLSLDMFAIYTSNIENIVVFPDGVMDLRNITVK</sequence>
<dbReference type="Proteomes" id="UP000461768">
    <property type="component" value="Unassembled WGS sequence"/>
</dbReference>
<dbReference type="GO" id="GO:0043190">
    <property type="term" value="C:ATP-binding cassette (ABC) transporter complex"/>
    <property type="evidence" value="ECO:0007669"/>
    <property type="project" value="InterPro"/>
</dbReference>
<dbReference type="OrthoDB" id="9772924at2"/>
<feature type="chain" id="PRO_5039686166" evidence="1">
    <location>
        <begin position="38"/>
        <end position="542"/>
    </location>
</feature>
<keyword evidence="4" id="KW-1185">Reference proteome</keyword>
<reference evidence="3 4" key="2">
    <citation type="submission" date="2020-02" db="EMBL/GenBank/DDBJ databases">
        <title>Candidatus Galacturonibacter soehngenii shows hetero-acetogenic catabolism of galacturonic acid but lacks a canonical carbon monoxide dehydrogenase/acetyl-CoA synthase complex.</title>
        <authorList>
            <person name="Diender M."/>
            <person name="Stouten G.R."/>
            <person name="Petersen J.F."/>
            <person name="Nielsen P.H."/>
            <person name="Dueholm M.S."/>
            <person name="Pronk J.T."/>
            <person name="Van Loosdrecht M.C.M."/>
        </authorList>
    </citation>
    <scope>NUCLEOTIDE SEQUENCE [LARGE SCALE GENOMIC DNA]</scope>
    <source>
        <strain evidence="3">GalUA</strain>
    </source>
</reference>
<dbReference type="Gene3D" id="3.40.190.10">
    <property type="entry name" value="Periplasmic binding protein-like II"/>
    <property type="match status" value="1"/>
</dbReference>
<dbReference type="InterPro" id="IPR039424">
    <property type="entry name" value="SBP_5"/>
</dbReference>
<dbReference type="SUPFAM" id="SSF53850">
    <property type="entry name" value="Periplasmic binding protein-like II"/>
    <property type="match status" value="1"/>
</dbReference>
<evidence type="ECO:0000313" key="4">
    <source>
        <dbReference type="Proteomes" id="UP000461768"/>
    </source>
</evidence>
<evidence type="ECO:0000259" key="2">
    <source>
        <dbReference type="Pfam" id="PF00496"/>
    </source>
</evidence>
<dbReference type="GO" id="GO:0042597">
    <property type="term" value="C:periplasmic space"/>
    <property type="evidence" value="ECO:0007669"/>
    <property type="project" value="UniProtKB-ARBA"/>
</dbReference>
<dbReference type="InterPro" id="IPR030678">
    <property type="entry name" value="Peptide/Ni-bd"/>
</dbReference>
<dbReference type="GO" id="GO:1904680">
    <property type="term" value="F:peptide transmembrane transporter activity"/>
    <property type="evidence" value="ECO:0007669"/>
    <property type="project" value="TreeGrafter"/>
</dbReference>
<evidence type="ECO:0000313" key="3">
    <source>
        <dbReference type="EMBL" id="KAB1435713.1"/>
    </source>
</evidence>
<proteinExistence type="predicted"/>
<gene>
    <name evidence="3" type="ORF">F7O84_15120</name>
</gene>
<accession>A0A7V7UAH5</accession>
<feature type="signal peptide" evidence="1">
    <location>
        <begin position="1"/>
        <end position="37"/>
    </location>
</feature>
<dbReference type="Pfam" id="PF00496">
    <property type="entry name" value="SBP_bac_5"/>
    <property type="match status" value="1"/>
</dbReference>
<organism evidence="3 4">
    <name type="scientific">Candidatus Galacturonatibacter soehngenii</name>
    <dbReference type="NCBI Taxonomy" id="2307010"/>
    <lineage>
        <taxon>Bacteria</taxon>
        <taxon>Bacillati</taxon>
        <taxon>Bacillota</taxon>
        <taxon>Clostridia</taxon>
        <taxon>Lachnospirales</taxon>
        <taxon>Lachnospiraceae</taxon>
        <taxon>Candidatus Galacturonatibacter</taxon>
    </lineage>
</organism>
<comment type="caution">
    <text evidence="3">The sequence shown here is derived from an EMBL/GenBank/DDBJ whole genome shotgun (WGS) entry which is preliminary data.</text>
</comment>
<reference evidence="3 4" key="1">
    <citation type="submission" date="2019-09" db="EMBL/GenBank/DDBJ databases">
        <authorList>
            <person name="Valk L.C."/>
        </authorList>
    </citation>
    <scope>NUCLEOTIDE SEQUENCE [LARGE SCALE GENOMIC DNA]</scope>
    <source>
        <strain evidence="3">GalUA</strain>
    </source>
</reference>
<dbReference type="InterPro" id="IPR000914">
    <property type="entry name" value="SBP_5_dom"/>
</dbReference>
<dbReference type="PANTHER" id="PTHR30290">
    <property type="entry name" value="PERIPLASMIC BINDING COMPONENT OF ABC TRANSPORTER"/>
    <property type="match status" value="1"/>
</dbReference>
<dbReference type="GO" id="GO:0015833">
    <property type="term" value="P:peptide transport"/>
    <property type="evidence" value="ECO:0007669"/>
    <property type="project" value="TreeGrafter"/>
</dbReference>
<dbReference type="CDD" id="cd00995">
    <property type="entry name" value="PBP2_NikA_DppA_OppA_like"/>
    <property type="match status" value="1"/>
</dbReference>
<dbReference type="EMBL" id="WAGX01000007">
    <property type="protein sequence ID" value="KAB1435713.1"/>
    <property type="molecule type" value="Genomic_DNA"/>
</dbReference>
<name>A0A7V7UAH5_9FIRM</name>